<dbReference type="Proteomes" id="UP000233551">
    <property type="component" value="Unassembled WGS sequence"/>
</dbReference>
<organism evidence="1 2">
    <name type="scientific">Punica granatum</name>
    <name type="common">Pomegranate</name>
    <dbReference type="NCBI Taxonomy" id="22663"/>
    <lineage>
        <taxon>Eukaryota</taxon>
        <taxon>Viridiplantae</taxon>
        <taxon>Streptophyta</taxon>
        <taxon>Embryophyta</taxon>
        <taxon>Tracheophyta</taxon>
        <taxon>Spermatophyta</taxon>
        <taxon>Magnoliopsida</taxon>
        <taxon>eudicotyledons</taxon>
        <taxon>Gunneridae</taxon>
        <taxon>Pentapetalae</taxon>
        <taxon>rosids</taxon>
        <taxon>malvids</taxon>
        <taxon>Myrtales</taxon>
        <taxon>Lythraceae</taxon>
        <taxon>Punica</taxon>
    </lineage>
</organism>
<dbReference type="AlphaFoldDB" id="A0A2I0GJG2"/>
<reference evidence="1 2" key="1">
    <citation type="submission" date="2017-11" db="EMBL/GenBank/DDBJ databases">
        <title>De-novo sequencing of pomegranate (Punica granatum L.) genome.</title>
        <authorList>
            <person name="Akparov Z."/>
            <person name="Amiraslanov A."/>
            <person name="Hajiyeva S."/>
            <person name="Abbasov M."/>
            <person name="Kaur K."/>
            <person name="Hamwieh A."/>
            <person name="Solovyev V."/>
            <person name="Salamov A."/>
            <person name="Braich B."/>
            <person name="Kosarev P."/>
            <person name="Mahmoud A."/>
            <person name="Hajiyev E."/>
            <person name="Babayeva S."/>
            <person name="Izzatullayeva V."/>
            <person name="Mammadov A."/>
            <person name="Mammadov A."/>
            <person name="Sharifova S."/>
            <person name="Ojaghi J."/>
            <person name="Eynullazada K."/>
            <person name="Bayramov B."/>
            <person name="Abdulazimova A."/>
            <person name="Shahmuradov I."/>
        </authorList>
    </citation>
    <scope>NUCLEOTIDE SEQUENCE [LARGE SCALE GENOMIC DNA]</scope>
    <source>
        <strain evidence="2">cv. AG2017</strain>
        <tissue evidence="1">Leaf</tissue>
    </source>
</reference>
<feature type="non-terminal residue" evidence="1">
    <location>
        <position position="1"/>
    </location>
</feature>
<sequence length="124" mass="13990">CDPRLVTPADVQIVSLKLNLAKIELFSAGLEKNVETAMLKESGFRKGQLPVRYLGVALVSEQNLPSGSEAIEAASLWPIIQGLMARWAPMKKGNIEQQWDNATQPPQWEEREEREAHYKKFCIL</sequence>
<evidence type="ECO:0000313" key="1">
    <source>
        <dbReference type="EMBL" id="PKH55811.1"/>
    </source>
</evidence>
<comment type="caution">
    <text evidence="1">The sequence shown here is derived from an EMBL/GenBank/DDBJ whole genome shotgun (WGS) entry which is preliminary data.</text>
</comment>
<proteinExistence type="predicted"/>
<accession>A0A2I0GJG2</accession>
<protein>
    <submittedName>
        <fullName evidence="1">Uncharacterized protein</fullName>
    </submittedName>
</protein>
<gene>
    <name evidence="1" type="ORF">CRG98_050316</name>
</gene>
<dbReference type="EMBL" id="PGOL01045146">
    <property type="protein sequence ID" value="PKH55811.1"/>
    <property type="molecule type" value="Genomic_DNA"/>
</dbReference>
<evidence type="ECO:0000313" key="2">
    <source>
        <dbReference type="Proteomes" id="UP000233551"/>
    </source>
</evidence>
<name>A0A2I0GJG2_PUNGR</name>
<keyword evidence="2" id="KW-1185">Reference proteome</keyword>